<protein>
    <submittedName>
        <fullName evidence="1">Uncharacterized protein</fullName>
    </submittedName>
</protein>
<comment type="caution">
    <text evidence="1">The sequence shown here is derived from an EMBL/GenBank/DDBJ whole genome shotgun (WGS) entry which is preliminary data.</text>
</comment>
<sequence length="350" mass="38401">MRTSVSSLSILLLYILLLSSPLPLTQCGDLVDQICKKTPFYDLCVLSLKPNSGADVKSLASKMANLVLSNVTDTLNFIQGLLKEATGTSLERPLADCAELYIPVVKYNLPQAIDALIRGRYGFANYVFSDVSKQADACEKNFSGENESPLTDRNKLISNLCDVADLQVQHRVAGELLVILMNRVQVIILFVCLWRHNISPATSLHYLAMRIKRTQKASLKMHGVICSDPQVKTKRDEEDSCQKPTVVSQIWLPLHLITIRVSSLQSNPKSLDADVQGLADIMAKITLSNATETLSYIRCGYGVAKYGMLDAADEVDSCTGSKKSPLAGRKQLVLDLCGVTVAIINILLKK</sequence>
<accession>A0ACC4BWC1</accession>
<dbReference type="EMBL" id="RCHU02000008">
    <property type="protein sequence ID" value="KAL3581958.1"/>
    <property type="molecule type" value="Genomic_DNA"/>
</dbReference>
<evidence type="ECO:0000313" key="2">
    <source>
        <dbReference type="Proteomes" id="UP000309997"/>
    </source>
</evidence>
<gene>
    <name evidence="1" type="ORF">D5086_016290</name>
</gene>
<dbReference type="Proteomes" id="UP000309997">
    <property type="component" value="Unassembled WGS sequence"/>
</dbReference>
<organism evidence="1 2">
    <name type="scientific">Populus alba</name>
    <name type="common">White poplar</name>
    <dbReference type="NCBI Taxonomy" id="43335"/>
    <lineage>
        <taxon>Eukaryota</taxon>
        <taxon>Viridiplantae</taxon>
        <taxon>Streptophyta</taxon>
        <taxon>Embryophyta</taxon>
        <taxon>Tracheophyta</taxon>
        <taxon>Spermatophyta</taxon>
        <taxon>Magnoliopsida</taxon>
        <taxon>eudicotyledons</taxon>
        <taxon>Gunneridae</taxon>
        <taxon>Pentapetalae</taxon>
        <taxon>rosids</taxon>
        <taxon>fabids</taxon>
        <taxon>Malpighiales</taxon>
        <taxon>Salicaceae</taxon>
        <taxon>Saliceae</taxon>
        <taxon>Populus</taxon>
    </lineage>
</organism>
<reference evidence="1 2" key="1">
    <citation type="journal article" date="2024" name="Plant Biotechnol. J.">
        <title>Genome and CRISPR/Cas9 system of a widespread forest tree (Populus alba) in the world.</title>
        <authorList>
            <person name="Liu Y.J."/>
            <person name="Jiang P.F."/>
            <person name="Han X.M."/>
            <person name="Li X.Y."/>
            <person name="Wang H.M."/>
            <person name="Wang Y.J."/>
            <person name="Wang X.X."/>
            <person name="Zeng Q.Y."/>
        </authorList>
    </citation>
    <scope>NUCLEOTIDE SEQUENCE [LARGE SCALE GENOMIC DNA]</scope>
    <source>
        <strain evidence="2">cv. PAL-ZL1</strain>
    </source>
</reference>
<evidence type="ECO:0000313" key="1">
    <source>
        <dbReference type="EMBL" id="KAL3581958.1"/>
    </source>
</evidence>
<proteinExistence type="predicted"/>
<keyword evidence="2" id="KW-1185">Reference proteome</keyword>
<name>A0ACC4BWC1_POPAL</name>